<reference evidence="1 2" key="1">
    <citation type="submission" date="2024-05" db="EMBL/GenBank/DDBJ databases">
        <authorList>
            <person name="Zhao H."/>
            <person name="Xu Y."/>
            <person name="Lin S."/>
            <person name="Spain J.C."/>
            <person name="Zhou N.-Y."/>
        </authorList>
    </citation>
    <scope>NUCLEOTIDE SEQUENCE [LARGE SCALE GENOMIC DNA]</scope>
    <source>
        <strain evidence="1 2">NEAU-NG30</strain>
    </source>
</reference>
<organism evidence="1 2">
    <name type="scientific">Amycolatopsis melonis</name>
    <dbReference type="NCBI Taxonomy" id="3156488"/>
    <lineage>
        <taxon>Bacteria</taxon>
        <taxon>Bacillati</taxon>
        <taxon>Actinomycetota</taxon>
        <taxon>Actinomycetes</taxon>
        <taxon>Pseudonocardiales</taxon>
        <taxon>Pseudonocardiaceae</taxon>
        <taxon>Amycolatopsis</taxon>
    </lineage>
</organism>
<evidence type="ECO:0000313" key="2">
    <source>
        <dbReference type="Proteomes" id="UP001440984"/>
    </source>
</evidence>
<gene>
    <name evidence="1" type="ORF">ABJI51_36520</name>
</gene>
<accession>A0ABV0LQP2</accession>
<name>A0ABV0LQP2_9PSEU</name>
<dbReference type="RefSeq" id="WP_348955679.1">
    <property type="nucleotide sequence ID" value="NZ_JBDZYD010000016.1"/>
</dbReference>
<dbReference type="Proteomes" id="UP001440984">
    <property type="component" value="Unassembled WGS sequence"/>
</dbReference>
<protein>
    <recommendedName>
        <fullName evidence="3">Glyoxalase-like domain-containing protein</fullName>
    </recommendedName>
</protein>
<keyword evidence="2" id="KW-1185">Reference proteome</keyword>
<evidence type="ECO:0008006" key="3">
    <source>
        <dbReference type="Google" id="ProtNLM"/>
    </source>
</evidence>
<sequence>MTELPDARPAAIPGVVDGFLTVCPRSGQEVSFHIVLGPGPHPARIEFLLNPEHAAAIREVLGDGTAPPPALPGAQTTWGRCGMGIHIIR</sequence>
<dbReference type="EMBL" id="JBDZYD010000016">
    <property type="protein sequence ID" value="MEQ0564611.1"/>
    <property type="molecule type" value="Genomic_DNA"/>
</dbReference>
<comment type="caution">
    <text evidence="1">The sequence shown here is derived from an EMBL/GenBank/DDBJ whole genome shotgun (WGS) entry which is preliminary data.</text>
</comment>
<proteinExistence type="predicted"/>
<evidence type="ECO:0000313" key="1">
    <source>
        <dbReference type="EMBL" id="MEQ0564611.1"/>
    </source>
</evidence>